<accession>A0A1C3Y1E6</accession>
<evidence type="ECO:0000256" key="5">
    <source>
        <dbReference type="ARBA" id="ARBA00022692"/>
    </source>
</evidence>
<keyword evidence="6" id="KW-0029">Amino-acid transport</keyword>
<dbReference type="InterPro" id="IPR000515">
    <property type="entry name" value="MetI-like"/>
</dbReference>
<dbReference type="GO" id="GO:0043190">
    <property type="term" value="C:ATP-binding cassette (ABC) transporter complex"/>
    <property type="evidence" value="ECO:0007669"/>
    <property type="project" value="InterPro"/>
</dbReference>
<dbReference type="InterPro" id="IPR043429">
    <property type="entry name" value="ArtM/GltK/GlnP/TcyL/YhdX-like"/>
</dbReference>
<evidence type="ECO:0000259" key="10">
    <source>
        <dbReference type="PROSITE" id="PS50928"/>
    </source>
</evidence>
<dbReference type="STRING" id="1138170.GA0061105_104218"/>
<proteinExistence type="inferred from homology"/>
<evidence type="ECO:0000256" key="3">
    <source>
        <dbReference type="ARBA" id="ARBA00022448"/>
    </source>
</evidence>
<dbReference type="Gene3D" id="1.10.3720.10">
    <property type="entry name" value="MetI-like"/>
    <property type="match status" value="1"/>
</dbReference>
<dbReference type="PROSITE" id="PS50928">
    <property type="entry name" value="ABC_TM1"/>
    <property type="match status" value="1"/>
</dbReference>
<sequence length="236" mass="26259">MPEDAAVMNFTWISSYWPLLLTGAWQTVLLLVISVVFGFVIAIGLAFAQVSGGRITKLLARGYCTFFRGTPLLIQLWLLYYGVGSLLPMVPGIRQSLFWPILREGFFFASVSFTLNYAAYEAEVLRGALLAVPKGELEAGQAFGLSPWKLTRRIWLPRAIRIALPTIGGEIVMQLKATPLAFTVTVMDLYAVANKVRQDTLLVYEPLIVVTLFYLALTAVIARIFRGLEAQVPVRR</sequence>
<dbReference type="Proteomes" id="UP000198723">
    <property type="component" value="Unassembled WGS sequence"/>
</dbReference>
<dbReference type="CDD" id="cd06261">
    <property type="entry name" value="TM_PBP2"/>
    <property type="match status" value="1"/>
</dbReference>
<evidence type="ECO:0000256" key="6">
    <source>
        <dbReference type="ARBA" id="ARBA00022970"/>
    </source>
</evidence>
<name>A0A1C3Y1E6_9HYPH</name>
<dbReference type="PANTHER" id="PTHR30614">
    <property type="entry name" value="MEMBRANE COMPONENT OF AMINO ACID ABC TRANSPORTER"/>
    <property type="match status" value="1"/>
</dbReference>
<keyword evidence="7 9" id="KW-1133">Transmembrane helix</keyword>
<feature type="transmembrane region" description="Helical" evidence="9">
    <location>
        <begin position="162"/>
        <end position="182"/>
    </location>
</feature>
<comment type="similarity">
    <text evidence="2">Belongs to the binding-protein-dependent transport system permease family. HisMQ subfamily.</text>
</comment>
<feature type="transmembrane region" description="Helical" evidence="9">
    <location>
        <begin position="24"/>
        <end position="48"/>
    </location>
</feature>
<dbReference type="InterPro" id="IPR035906">
    <property type="entry name" value="MetI-like_sf"/>
</dbReference>
<comment type="subcellular location">
    <subcellularLocation>
        <location evidence="1">Cell inner membrane</location>
        <topology evidence="1">Multi-pass membrane protein</topology>
    </subcellularLocation>
    <subcellularLocation>
        <location evidence="9">Cell membrane</location>
        <topology evidence="9">Multi-pass membrane protein</topology>
    </subcellularLocation>
</comment>
<keyword evidence="5 9" id="KW-0812">Transmembrane</keyword>
<feature type="domain" description="ABC transmembrane type-1" evidence="10">
    <location>
        <begin position="24"/>
        <end position="225"/>
    </location>
</feature>
<reference evidence="11 12" key="1">
    <citation type="submission" date="2016-08" db="EMBL/GenBank/DDBJ databases">
        <authorList>
            <person name="Seilhamer J.J."/>
        </authorList>
    </citation>
    <scope>NUCLEOTIDE SEQUENCE [LARGE SCALE GENOMIC DNA]</scope>
    <source>
        <strain evidence="11 12">HBR26</strain>
    </source>
</reference>
<evidence type="ECO:0000313" key="12">
    <source>
        <dbReference type="Proteomes" id="UP000198723"/>
    </source>
</evidence>
<dbReference type="GO" id="GO:0006865">
    <property type="term" value="P:amino acid transport"/>
    <property type="evidence" value="ECO:0007669"/>
    <property type="project" value="UniProtKB-KW"/>
</dbReference>
<evidence type="ECO:0000256" key="7">
    <source>
        <dbReference type="ARBA" id="ARBA00022989"/>
    </source>
</evidence>
<dbReference type="GO" id="GO:0022857">
    <property type="term" value="F:transmembrane transporter activity"/>
    <property type="evidence" value="ECO:0007669"/>
    <property type="project" value="InterPro"/>
</dbReference>
<dbReference type="EMBL" id="FMAJ01000004">
    <property type="protein sequence ID" value="SCB58292.1"/>
    <property type="molecule type" value="Genomic_DNA"/>
</dbReference>
<protein>
    <submittedName>
        <fullName evidence="11">Amino acid ABC transporter membrane protein 2, PAAT family</fullName>
    </submittedName>
</protein>
<gene>
    <name evidence="11" type="ORF">GA0061105_104218</name>
</gene>
<evidence type="ECO:0000256" key="8">
    <source>
        <dbReference type="ARBA" id="ARBA00023136"/>
    </source>
</evidence>
<feature type="transmembrane region" description="Helical" evidence="9">
    <location>
        <begin position="202"/>
        <end position="225"/>
    </location>
</feature>
<keyword evidence="4" id="KW-1003">Cell membrane</keyword>
<dbReference type="NCBIfam" id="TIGR01726">
    <property type="entry name" value="HEQRo_perm_3TM"/>
    <property type="match status" value="1"/>
</dbReference>
<keyword evidence="3 9" id="KW-0813">Transport</keyword>
<evidence type="ECO:0000256" key="1">
    <source>
        <dbReference type="ARBA" id="ARBA00004429"/>
    </source>
</evidence>
<evidence type="ECO:0000256" key="9">
    <source>
        <dbReference type="RuleBase" id="RU363032"/>
    </source>
</evidence>
<dbReference type="PANTHER" id="PTHR30614:SF0">
    <property type="entry name" value="L-CYSTINE TRANSPORT SYSTEM PERMEASE PROTEIN TCYL"/>
    <property type="match status" value="1"/>
</dbReference>
<evidence type="ECO:0000313" key="11">
    <source>
        <dbReference type="EMBL" id="SCB58292.1"/>
    </source>
</evidence>
<evidence type="ECO:0000256" key="4">
    <source>
        <dbReference type="ARBA" id="ARBA00022475"/>
    </source>
</evidence>
<dbReference type="SUPFAM" id="SSF161098">
    <property type="entry name" value="MetI-like"/>
    <property type="match status" value="1"/>
</dbReference>
<dbReference type="InterPro" id="IPR010065">
    <property type="entry name" value="AA_ABC_transptr_permease_3TM"/>
</dbReference>
<evidence type="ECO:0000256" key="2">
    <source>
        <dbReference type="ARBA" id="ARBA00010072"/>
    </source>
</evidence>
<dbReference type="AlphaFoldDB" id="A0A1C3Y1E6"/>
<dbReference type="Pfam" id="PF00528">
    <property type="entry name" value="BPD_transp_1"/>
    <property type="match status" value="1"/>
</dbReference>
<keyword evidence="8 9" id="KW-0472">Membrane</keyword>
<organism evidence="11 12">
    <name type="scientific">Rhizobium aethiopicum</name>
    <dbReference type="NCBI Taxonomy" id="1138170"/>
    <lineage>
        <taxon>Bacteria</taxon>
        <taxon>Pseudomonadati</taxon>
        <taxon>Pseudomonadota</taxon>
        <taxon>Alphaproteobacteria</taxon>
        <taxon>Hyphomicrobiales</taxon>
        <taxon>Rhizobiaceae</taxon>
        <taxon>Rhizobium/Agrobacterium group</taxon>
        <taxon>Rhizobium</taxon>
    </lineage>
</organism>